<dbReference type="Pfam" id="PF00005">
    <property type="entry name" value="ABC_tran"/>
    <property type="match status" value="1"/>
</dbReference>
<dbReference type="Gene3D" id="1.20.1560.10">
    <property type="entry name" value="ABC transporter type 1, transmembrane domain"/>
    <property type="match status" value="1"/>
</dbReference>
<dbReference type="OrthoDB" id="9808328at2"/>
<dbReference type="RefSeq" id="WP_114101142.1">
    <property type="nucleotide sequence ID" value="NZ_JPWF01000002.1"/>
</dbReference>
<dbReference type="InterPro" id="IPR036640">
    <property type="entry name" value="ABC1_TM_sf"/>
</dbReference>
<sequence length="822" mass="88808">MGLLDKIRPTRKADAGREGDRTPLERMFWRSIALVGGFSMVINLLNMVIPIYSMQVFDRVLSSRSVDTLALLTLGIGLVLLFIASMEQLRSRVLIRVGTALDLRLGGELFAHVVQQSARGAPMRQRPLRDLYGLRGFLTGSGPFALIDFMWAPVYIGVVFIFDTRLGLVACGGAVLLIAIAVANEAAAKISVDRSEESQNRGIAQEETYVRNAEAMEAMGMTQSARQRWQADQSDSLYWEGQASRRVGTSTTLSHFIRLAMQVCFIGVGAYLVLSESITIGIMVASMILGMRGLAPFDGAVNAWRSWNAARSSFERLNKILLDKRQTVPAPLPRGRGMAVSVDRLVFAPPNSRNVLFKGFSFKAGPGQIISIAGFNGVGKTALLKLIMGIWLPGSGSVKLDDVEASRVDRADIGAQIGYLAQNPFLFPGTIAENIARLGNAEMRDIIQAAELAGAHQFILDLPDGYDTRVDRGGRNLSGGQRQLIALAAALFSRPRMLLLDEPTTALDDIGVSHISDLIDVLRKNGITTFIVSHERAILARADAILALADGQIQVVPVKNAPKLPPGKPTVQVEDIARGLPPAARPAAVPEQAAVAADASAAENVDGQMRITPKQIEVPNPEAPRPIVEKNSAMGQHPASVMDMLDLEEDEIPEIEDFGLAGETGSGRVQAAKAAAGIKPEMKPQPTPGGTMMTMRPVTPKVEEPAPVKKSVSWSDEEKPQKTERPRVKAAAKPQPERKKTEARKVPAPKRQLTDAQAAAKAREDAAMRMRKVREDAERAAAERAAARRAQAKTAPSGDVPQRGRPQLRVVEGSAERRRGGA</sequence>
<keyword evidence="4" id="KW-0067">ATP-binding</keyword>
<reference evidence="11 12" key="1">
    <citation type="submission" date="2014-07" db="EMBL/GenBank/DDBJ databases">
        <title>Draft genome sequence of Thalassospira profundimaris 35.</title>
        <authorList>
            <person name="Lai Q."/>
            <person name="Shao Z."/>
        </authorList>
    </citation>
    <scope>NUCLEOTIDE SEQUENCE [LARGE SCALE GENOMIC DNA]</scope>
    <source>
        <strain evidence="11 12">35</strain>
    </source>
</reference>
<dbReference type="SUPFAM" id="SSF90123">
    <property type="entry name" value="ABC transporter transmembrane region"/>
    <property type="match status" value="1"/>
</dbReference>
<evidence type="ECO:0000256" key="7">
    <source>
        <dbReference type="SAM" id="MobiDB-lite"/>
    </source>
</evidence>
<dbReference type="PROSITE" id="PS00211">
    <property type="entry name" value="ABC_TRANSPORTER_1"/>
    <property type="match status" value="1"/>
</dbReference>
<dbReference type="Pfam" id="PF00664">
    <property type="entry name" value="ABC_membrane"/>
    <property type="match status" value="1"/>
</dbReference>
<gene>
    <name evidence="11" type="ORF">TH19_04770</name>
</gene>
<feature type="domain" description="ABC transporter" evidence="9">
    <location>
        <begin position="340"/>
        <end position="575"/>
    </location>
</feature>
<dbReference type="PROSITE" id="PS50929">
    <property type="entry name" value="ABC_TM1F"/>
    <property type="match status" value="1"/>
</dbReference>
<evidence type="ECO:0000256" key="8">
    <source>
        <dbReference type="SAM" id="Phobius"/>
    </source>
</evidence>
<proteinExistence type="predicted"/>
<protein>
    <submittedName>
        <fullName evidence="11">Peptidase</fullName>
    </submittedName>
</protein>
<dbReference type="Gene3D" id="3.40.50.300">
    <property type="entry name" value="P-loop containing nucleotide triphosphate hydrolases"/>
    <property type="match status" value="1"/>
</dbReference>
<dbReference type="InterPro" id="IPR017871">
    <property type="entry name" value="ABC_transporter-like_CS"/>
</dbReference>
<dbReference type="InterPro" id="IPR027417">
    <property type="entry name" value="P-loop_NTPase"/>
</dbReference>
<dbReference type="SMART" id="SM00382">
    <property type="entry name" value="AAA"/>
    <property type="match status" value="1"/>
</dbReference>
<dbReference type="SUPFAM" id="SSF52540">
    <property type="entry name" value="P-loop containing nucleoside triphosphate hydrolases"/>
    <property type="match status" value="1"/>
</dbReference>
<evidence type="ECO:0000256" key="5">
    <source>
        <dbReference type="ARBA" id="ARBA00022989"/>
    </source>
</evidence>
<dbReference type="GO" id="GO:0005524">
    <property type="term" value="F:ATP binding"/>
    <property type="evidence" value="ECO:0007669"/>
    <property type="project" value="UniProtKB-KW"/>
</dbReference>
<feature type="transmembrane region" description="Helical" evidence="8">
    <location>
        <begin position="263"/>
        <end position="289"/>
    </location>
</feature>
<dbReference type="InterPro" id="IPR003593">
    <property type="entry name" value="AAA+_ATPase"/>
</dbReference>
<dbReference type="InterPro" id="IPR010128">
    <property type="entry name" value="ATPase_T1SS_PrtD-like"/>
</dbReference>
<name>A0A367WCF1_9PROT</name>
<evidence type="ECO:0000313" key="11">
    <source>
        <dbReference type="EMBL" id="RCK39098.1"/>
    </source>
</evidence>
<comment type="subcellular location">
    <subcellularLocation>
        <location evidence="1">Cell membrane</location>
        <topology evidence="1">Multi-pass membrane protein</topology>
    </subcellularLocation>
</comment>
<evidence type="ECO:0000256" key="6">
    <source>
        <dbReference type="ARBA" id="ARBA00023136"/>
    </source>
</evidence>
<evidence type="ECO:0000313" key="12">
    <source>
        <dbReference type="Proteomes" id="UP000253226"/>
    </source>
</evidence>
<dbReference type="GO" id="GO:0005886">
    <property type="term" value="C:plasma membrane"/>
    <property type="evidence" value="ECO:0007669"/>
    <property type="project" value="UniProtKB-SubCell"/>
</dbReference>
<keyword evidence="6 8" id="KW-0472">Membrane</keyword>
<evidence type="ECO:0000259" key="9">
    <source>
        <dbReference type="PROSITE" id="PS50893"/>
    </source>
</evidence>
<evidence type="ECO:0000256" key="2">
    <source>
        <dbReference type="ARBA" id="ARBA00022692"/>
    </source>
</evidence>
<feature type="compositionally biased region" description="Basic and acidic residues" evidence="7">
    <location>
        <begin position="716"/>
        <end position="727"/>
    </location>
</feature>
<dbReference type="PANTHER" id="PTHR43394:SF1">
    <property type="entry name" value="ATP-BINDING CASSETTE SUB-FAMILY B MEMBER 10, MITOCHONDRIAL"/>
    <property type="match status" value="1"/>
</dbReference>
<evidence type="ECO:0000256" key="3">
    <source>
        <dbReference type="ARBA" id="ARBA00022741"/>
    </source>
</evidence>
<evidence type="ECO:0000259" key="10">
    <source>
        <dbReference type="PROSITE" id="PS50929"/>
    </source>
</evidence>
<dbReference type="GO" id="GO:0016887">
    <property type="term" value="F:ATP hydrolysis activity"/>
    <property type="evidence" value="ECO:0007669"/>
    <property type="project" value="InterPro"/>
</dbReference>
<feature type="transmembrane region" description="Helical" evidence="8">
    <location>
        <begin position="69"/>
        <end position="86"/>
    </location>
</feature>
<dbReference type="PANTHER" id="PTHR43394">
    <property type="entry name" value="ATP-DEPENDENT PERMEASE MDL1, MITOCHONDRIAL"/>
    <property type="match status" value="1"/>
</dbReference>
<dbReference type="GO" id="GO:0030256">
    <property type="term" value="C:type I protein secretion system complex"/>
    <property type="evidence" value="ECO:0007669"/>
    <property type="project" value="InterPro"/>
</dbReference>
<dbReference type="InterPro" id="IPR003439">
    <property type="entry name" value="ABC_transporter-like_ATP-bd"/>
</dbReference>
<accession>A0A367WCF1</accession>
<feature type="compositionally biased region" description="Basic and acidic residues" evidence="7">
    <location>
        <begin position="761"/>
        <end position="786"/>
    </location>
</feature>
<feature type="region of interest" description="Disordered" evidence="7">
    <location>
        <begin position="671"/>
        <end position="822"/>
    </location>
</feature>
<dbReference type="AlphaFoldDB" id="A0A367WCF1"/>
<feature type="transmembrane region" description="Helical" evidence="8">
    <location>
        <begin position="166"/>
        <end position="184"/>
    </location>
</feature>
<dbReference type="InterPro" id="IPR011527">
    <property type="entry name" value="ABC1_TM_dom"/>
</dbReference>
<evidence type="ECO:0000256" key="4">
    <source>
        <dbReference type="ARBA" id="ARBA00022840"/>
    </source>
</evidence>
<feature type="transmembrane region" description="Helical" evidence="8">
    <location>
        <begin position="132"/>
        <end position="154"/>
    </location>
</feature>
<feature type="compositionally biased region" description="Basic and acidic residues" evidence="7">
    <location>
        <begin position="735"/>
        <end position="745"/>
    </location>
</feature>
<dbReference type="PROSITE" id="PS50893">
    <property type="entry name" value="ABC_TRANSPORTER_2"/>
    <property type="match status" value="1"/>
</dbReference>
<organism evidence="11 12">
    <name type="scientific">Thalassospira profundimaris</name>
    <dbReference type="NCBI Taxonomy" id="502049"/>
    <lineage>
        <taxon>Bacteria</taxon>
        <taxon>Pseudomonadati</taxon>
        <taxon>Pseudomonadota</taxon>
        <taxon>Alphaproteobacteria</taxon>
        <taxon>Rhodospirillales</taxon>
        <taxon>Thalassospiraceae</taxon>
        <taxon>Thalassospira</taxon>
    </lineage>
</organism>
<dbReference type="EMBL" id="JPWF01000002">
    <property type="protein sequence ID" value="RCK39098.1"/>
    <property type="molecule type" value="Genomic_DNA"/>
</dbReference>
<dbReference type="GO" id="GO:0015421">
    <property type="term" value="F:ABC-type oligopeptide transporter activity"/>
    <property type="evidence" value="ECO:0007669"/>
    <property type="project" value="TreeGrafter"/>
</dbReference>
<feature type="domain" description="ABC transmembrane type-1" evidence="10">
    <location>
        <begin position="33"/>
        <end position="309"/>
    </location>
</feature>
<feature type="transmembrane region" description="Helical" evidence="8">
    <location>
        <begin position="27"/>
        <end position="49"/>
    </location>
</feature>
<dbReference type="GO" id="GO:0030253">
    <property type="term" value="P:protein secretion by the type I secretion system"/>
    <property type="evidence" value="ECO:0007669"/>
    <property type="project" value="InterPro"/>
</dbReference>
<keyword evidence="3" id="KW-0547">Nucleotide-binding</keyword>
<evidence type="ECO:0000256" key="1">
    <source>
        <dbReference type="ARBA" id="ARBA00004651"/>
    </source>
</evidence>
<keyword evidence="2 8" id="KW-0812">Transmembrane</keyword>
<dbReference type="Proteomes" id="UP000253226">
    <property type="component" value="Unassembled WGS sequence"/>
</dbReference>
<dbReference type="NCBIfam" id="TIGR01842">
    <property type="entry name" value="type_I_sec_PrtD"/>
    <property type="match status" value="1"/>
</dbReference>
<comment type="caution">
    <text evidence="11">The sequence shown here is derived from an EMBL/GenBank/DDBJ whole genome shotgun (WGS) entry which is preliminary data.</text>
</comment>
<keyword evidence="5 8" id="KW-1133">Transmembrane helix</keyword>
<dbReference type="InterPro" id="IPR039421">
    <property type="entry name" value="Type_1_exporter"/>
</dbReference>